<dbReference type="AlphaFoldDB" id="A0AAD6AM63"/>
<accession>A0AAD6AM63</accession>
<dbReference type="Proteomes" id="UP001219934">
    <property type="component" value="Unassembled WGS sequence"/>
</dbReference>
<sequence>MHSGVGQSAEGLCFCLPRWQTSSKDSQEDGAASACVTIRGVGVQQEGTIRSSFLLQYRDLKREQVLIMTIGWGEFELKKDMS</sequence>
<protein>
    <submittedName>
        <fullName evidence="1">Uncharacterized protein</fullName>
    </submittedName>
</protein>
<reference evidence="1" key="1">
    <citation type="submission" date="2022-11" db="EMBL/GenBank/DDBJ databases">
        <title>Chromosome-level genome of Pogonophryne albipinna.</title>
        <authorList>
            <person name="Jo E."/>
        </authorList>
    </citation>
    <scope>NUCLEOTIDE SEQUENCE</scope>
    <source>
        <strain evidence="1">SGF0006</strain>
        <tissue evidence="1">Muscle</tissue>
    </source>
</reference>
<evidence type="ECO:0000313" key="2">
    <source>
        <dbReference type="Proteomes" id="UP001219934"/>
    </source>
</evidence>
<organism evidence="1 2">
    <name type="scientific">Pogonophryne albipinna</name>
    <dbReference type="NCBI Taxonomy" id="1090488"/>
    <lineage>
        <taxon>Eukaryota</taxon>
        <taxon>Metazoa</taxon>
        <taxon>Chordata</taxon>
        <taxon>Craniata</taxon>
        <taxon>Vertebrata</taxon>
        <taxon>Euteleostomi</taxon>
        <taxon>Actinopterygii</taxon>
        <taxon>Neopterygii</taxon>
        <taxon>Teleostei</taxon>
        <taxon>Neoteleostei</taxon>
        <taxon>Acanthomorphata</taxon>
        <taxon>Eupercaria</taxon>
        <taxon>Perciformes</taxon>
        <taxon>Notothenioidei</taxon>
        <taxon>Pogonophryne</taxon>
    </lineage>
</organism>
<name>A0AAD6AM63_9TELE</name>
<dbReference type="EMBL" id="JAPTMU010000018">
    <property type="protein sequence ID" value="KAJ4928039.1"/>
    <property type="molecule type" value="Genomic_DNA"/>
</dbReference>
<comment type="caution">
    <text evidence="1">The sequence shown here is derived from an EMBL/GenBank/DDBJ whole genome shotgun (WGS) entry which is preliminary data.</text>
</comment>
<proteinExistence type="predicted"/>
<keyword evidence="2" id="KW-1185">Reference proteome</keyword>
<evidence type="ECO:0000313" key="1">
    <source>
        <dbReference type="EMBL" id="KAJ4928039.1"/>
    </source>
</evidence>
<gene>
    <name evidence="1" type="ORF">JOQ06_015838</name>
</gene>